<organism evidence="1 2">
    <name type="scientific">Roridomyces roridus</name>
    <dbReference type="NCBI Taxonomy" id="1738132"/>
    <lineage>
        <taxon>Eukaryota</taxon>
        <taxon>Fungi</taxon>
        <taxon>Dikarya</taxon>
        <taxon>Basidiomycota</taxon>
        <taxon>Agaricomycotina</taxon>
        <taxon>Agaricomycetes</taxon>
        <taxon>Agaricomycetidae</taxon>
        <taxon>Agaricales</taxon>
        <taxon>Marasmiineae</taxon>
        <taxon>Mycenaceae</taxon>
        <taxon>Roridomyces</taxon>
    </lineage>
</organism>
<dbReference type="AlphaFoldDB" id="A0AAD7F5U8"/>
<name>A0AAD7F5U8_9AGAR</name>
<accession>A0AAD7F5U8</accession>
<evidence type="ECO:0000313" key="2">
    <source>
        <dbReference type="Proteomes" id="UP001221142"/>
    </source>
</evidence>
<dbReference type="Proteomes" id="UP001221142">
    <property type="component" value="Unassembled WGS sequence"/>
</dbReference>
<proteinExistence type="predicted"/>
<dbReference type="Gene3D" id="2.60.120.260">
    <property type="entry name" value="Galactose-binding domain-like"/>
    <property type="match status" value="1"/>
</dbReference>
<protein>
    <submittedName>
        <fullName evidence="1">Uncharacterized protein</fullName>
    </submittedName>
</protein>
<dbReference type="EMBL" id="JARKIF010000137">
    <property type="protein sequence ID" value="KAJ7603562.1"/>
    <property type="molecule type" value="Genomic_DNA"/>
</dbReference>
<evidence type="ECO:0000313" key="1">
    <source>
        <dbReference type="EMBL" id="KAJ7603562.1"/>
    </source>
</evidence>
<comment type="caution">
    <text evidence="1">The sequence shown here is derived from an EMBL/GenBank/DDBJ whole genome shotgun (WGS) entry which is preliminary data.</text>
</comment>
<sequence length="126" mass="13588">MSVVIVDDRDPRIQYSPSTGWYQGGVFQEYLNTTMAATEIGTGSDHTATFSFQGTSVAVYGTVNQGRSTMSFSLDRGVPSVFDAATSTAGTVHHKLFFASGTLPDGQHTLVMTQTSGPIIFMFLDY</sequence>
<keyword evidence="2" id="KW-1185">Reference proteome</keyword>
<feature type="non-terminal residue" evidence="1">
    <location>
        <position position="1"/>
    </location>
</feature>
<reference evidence="1" key="1">
    <citation type="submission" date="2023-03" db="EMBL/GenBank/DDBJ databases">
        <title>Massive genome expansion in bonnet fungi (Mycena s.s.) driven by repeated elements and novel gene families across ecological guilds.</title>
        <authorList>
            <consortium name="Lawrence Berkeley National Laboratory"/>
            <person name="Harder C.B."/>
            <person name="Miyauchi S."/>
            <person name="Viragh M."/>
            <person name="Kuo A."/>
            <person name="Thoen E."/>
            <person name="Andreopoulos B."/>
            <person name="Lu D."/>
            <person name="Skrede I."/>
            <person name="Drula E."/>
            <person name="Henrissat B."/>
            <person name="Morin E."/>
            <person name="Kohler A."/>
            <person name="Barry K."/>
            <person name="LaButti K."/>
            <person name="Morin E."/>
            <person name="Salamov A."/>
            <person name="Lipzen A."/>
            <person name="Mereny Z."/>
            <person name="Hegedus B."/>
            <person name="Baldrian P."/>
            <person name="Stursova M."/>
            <person name="Weitz H."/>
            <person name="Taylor A."/>
            <person name="Grigoriev I.V."/>
            <person name="Nagy L.G."/>
            <person name="Martin F."/>
            <person name="Kauserud H."/>
        </authorList>
    </citation>
    <scope>NUCLEOTIDE SEQUENCE</scope>
    <source>
        <strain evidence="1">9284</strain>
    </source>
</reference>
<gene>
    <name evidence="1" type="ORF">FB45DRAFT_770990</name>
</gene>